<evidence type="ECO:0000313" key="2">
    <source>
        <dbReference type="EMBL" id="CAB4741430.1"/>
    </source>
</evidence>
<reference evidence="2" key="1">
    <citation type="submission" date="2020-05" db="EMBL/GenBank/DDBJ databases">
        <authorList>
            <person name="Chiriac C."/>
            <person name="Salcher M."/>
            <person name="Ghai R."/>
            <person name="Kavagutti S V."/>
        </authorList>
    </citation>
    <scope>NUCLEOTIDE SEQUENCE</scope>
</reference>
<dbReference type="AlphaFoldDB" id="A0A6J6T2M9"/>
<protein>
    <submittedName>
        <fullName evidence="2">Unannotated protein</fullName>
    </submittedName>
</protein>
<dbReference type="InterPro" id="IPR036237">
    <property type="entry name" value="Xyl_isomerase-like_sf"/>
</dbReference>
<accession>A0A6J6T2M9</accession>
<dbReference type="SUPFAM" id="SSF51658">
    <property type="entry name" value="Xylose isomerase-like"/>
    <property type="match status" value="1"/>
</dbReference>
<organism evidence="2">
    <name type="scientific">freshwater metagenome</name>
    <dbReference type="NCBI Taxonomy" id="449393"/>
    <lineage>
        <taxon>unclassified sequences</taxon>
        <taxon>metagenomes</taxon>
        <taxon>ecological metagenomes</taxon>
    </lineage>
</organism>
<gene>
    <name evidence="2" type="ORF">UFOPK2786_00801</name>
</gene>
<dbReference type="PANTHER" id="PTHR12110:SF48">
    <property type="entry name" value="BLL3656 PROTEIN"/>
    <property type="match status" value="1"/>
</dbReference>
<sequence>MTKDYSLAHLSMIEVPPIELVRAASSAGFQHTGFRLTPTSSGVDHDILGNGVAIRELKAAIDDSGIGILDLEVIRIKEDGPTLDPTGLFEAAEYLGARYVITTLEDPNPERRVASLALLAEQAAEYGVALSVEFMLFSAAPTLQDACEAVLAAGAPNVVVLADILHLTRSGGTPDDMLDYPARLFPYVQICGAHGAGAAPDAATARAEAVTARLMPGEGDLPVREFTECIPAGAILSVESPLAGLGNPADPSALAADLLASARLVSE</sequence>
<dbReference type="InterPro" id="IPR050312">
    <property type="entry name" value="IolE/XylAMocC-like"/>
</dbReference>
<dbReference type="EMBL" id="CAEZYW010000105">
    <property type="protein sequence ID" value="CAB4741430.1"/>
    <property type="molecule type" value="Genomic_DNA"/>
</dbReference>
<name>A0A6J6T2M9_9ZZZZ</name>
<feature type="domain" description="Xylose isomerase-like TIM barrel" evidence="1">
    <location>
        <begin position="87"/>
        <end position="230"/>
    </location>
</feature>
<dbReference type="PANTHER" id="PTHR12110">
    <property type="entry name" value="HYDROXYPYRUVATE ISOMERASE"/>
    <property type="match status" value="1"/>
</dbReference>
<dbReference type="Pfam" id="PF01261">
    <property type="entry name" value="AP_endonuc_2"/>
    <property type="match status" value="1"/>
</dbReference>
<evidence type="ECO:0000259" key="1">
    <source>
        <dbReference type="Pfam" id="PF01261"/>
    </source>
</evidence>
<proteinExistence type="predicted"/>
<dbReference type="InterPro" id="IPR013022">
    <property type="entry name" value="Xyl_isomerase-like_TIM-brl"/>
</dbReference>
<dbReference type="Gene3D" id="3.20.20.150">
    <property type="entry name" value="Divalent-metal-dependent TIM barrel enzymes"/>
    <property type="match status" value="1"/>
</dbReference>